<feature type="chain" id="PRO_5020854234" evidence="2">
    <location>
        <begin position="45"/>
        <end position="475"/>
    </location>
</feature>
<accession>A0A4R5A6T3</accession>
<dbReference type="GO" id="GO:0016787">
    <property type="term" value="F:hydrolase activity"/>
    <property type="evidence" value="ECO:0007669"/>
    <property type="project" value="UniProtKB-KW"/>
</dbReference>
<dbReference type="InterPro" id="IPR012338">
    <property type="entry name" value="Beta-lactam/transpept-like"/>
</dbReference>
<keyword evidence="5" id="KW-1185">Reference proteome</keyword>
<dbReference type="Pfam" id="PF00144">
    <property type="entry name" value="Beta-lactamase"/>
    <property type="match status" value="1"/>
</dbReference>
<dbReference type="PANTHER" id="PTHR46825">
    <property type="entry name" value="D-ALANYL-D-ALANINE-CARBOXYPEPTIDASE/ENDOPEPTIDASE AMPH"/>
    <property type="match status" value="1"/>
</dbReference>
<name>A0A4R5A6T3_9ACTN</name>
<feature type="domain" description="Beta-lactamase-related" evidence="3">
    <location>
        <begin position="92"/>
        <end position="396"/>
    </location>
</feature>
<evidence type="ECO:0000313" key="4">
    <source>
        <dbReference type="EMBL" id="TDD67681.1"/>
    </source>
</evidence>
<dbReference type="OrthoDB" id="3499702at2"/>
<feature type="region of interest" description="Disordered" evidence="1">
    <location>
        <begin position="46"/>
        <end position="79"/>
    </location>
</feature>
<keyword evidence="4" id="KW-0378">Hydrolase</keyword>
<dbReference type="InterPro" id="IPR001466">
    <property type="entry name" value="Beta-lactam-related"/>
</dbReference>
<sequence>MATRRFVGPRRHAGTGTPRSVTRVAAAGVAAVLTVALAQGPASATIPAPGPGGTAVNPDPSPAPGLEPGAGLTPSGPPIAPVGATGIDAAKLRATMDATHEAGMYGLFSAVRDGDLRWNGASGAADVRTGRPMRTGMRQRVGSITKTFVATAILQQVEKGRVQLDGPIGRYLPDLFPGQRGQQITVRMLLNHTSGIGDYVLYAFPSLSDPSSRSLDRYRFRDLPPEQMVKWGLQAPPTGDPGERWSYSNTNYVVAGLLLEKVTGTKAQTYIAKNVIRKAGLKHTYFPSSPHIDGAHPRMYESLYQHINPPRDYSTYNMSWAWTAGALVSTMDDLNRFYRTLLTGGLLERASLAEMEHTVPAKDADGNVLMNYGLGIYSLDLPCGTFWGHDGSVFGAGTQSLSSSDGKQQISLGFNLMKYQRLTADGTPIPHPIDSALYAHVAQALCGARAASPSPSGEPSTHSQPLPLQFFRAGP</sequence>
<evidence type="ECO:0000259" key="3">
    <source>
        <dbReference type="Pfam" id="PF00144"/>
    </source>
</evidence>
<feature type="signal peptide" evidence="2">
    <location>
        <begin position="1"/>
        <end position="44"/>
    </location>
</feature>
<keyword evidence="2" id="KW-0732">Signal</keyword>
<evidence type="ECO:0000313" key="5">
    <source>
        <dbReference type="Proteomes" id="UP000294513"/>
    </source>
</evidence>
<dbReference type="InterPro" id="IPR050491">
    <property type="entry name" value="AmpC-like"/>
</dbReference>
<gene>
    <name evidence="4" type="ORF">E1298_39185</name>
</gene>
<dbReference type="EMBL" id="SMKU01000355">
    <property type="protein sequence ID" value="TDD67681.1"/>
    <property type="molecule type" value="Genomic_DNA"/>
</dbReference>
<feature type="compositionally biased region" description="Polar residues" evidence="1">
    <location>
        <begin position="453"/>
        <end position="466"/>
    </location>
</feature>
<dbReference type="Proteomes" id="UP000294513">
    <property type="component" value="Unassembled WGS sequence"/>
</dbReference>
<dbReference type="AlphaFoldDB" id="A0A4R5A6T3"/>
<organism evidence="4 5">
    <name type="scientific">Actinomadura rubrisoli</name>
    <dbReference type="NCBI Taxonomy" id="2530368"/>
    <lineage>
        <taxon>Bacteria</taxon>
        <taxon>Bacillati</taxon>
        <taxon>Actinomycetota</taxon>
        <taxon>Actinomycetes</taxon>
        <taxon>Streptosporangiales</taxon>
        <taxon>Thermomonosporaceae</taxon>
        <taxon>Actinomadura</taxon>
    </lineage>
</organism>
<reference evidence="4 5" key="1">
    <citation type="submission" date="2019-03" db="EMBL/GenBank/DDBJ databases">
        <title>Draft genome sequences of novel Actinobacteria.</title>
        <authorList>
            <person name="Sahin N."/>
            <person name="Ay H."/>
            <person name="Saygin H."/>
        </authorList>
    </citation>
    <scope>NUCLEOTIDE SEQUENCE [LARGE SCALE GENOMIC DNA]</scope>
    <source>
        <strain evidence="4 5">H3C3</strain>
    </source>
</reference>
<dbReference type="Gene3D" id="3.40.710.10">
    <property type="entry name" value="DD-peptidase/beta-lactamase superfamily"/>
    <property type="match status" value="1"/>
</dbReference>
<feature type="region of interest" description="Disordered" evidence="1">
    <location>
        <begin position="449"/>
        <end position="475"/>
    </location>
</feature>
<dbReference type="PANTHER" id="PTHR46825:SF7">
    <property type="entry name" value="D-ALANYL-D-ALANINE CARBOXYPEPTIDASE"/>
    <property type="match status" value="1"/>
</dbReference>
<comment type="caution">
    <text evidence="4">The sequence shown here is derived from an EMBL/GenBank/DDBJ whole genome shotgun (WGS) entry which is preliminary data.</text>
</comment>
<evidence type="ECO:0000256" key="1">
    <source>
        <dbReference type="SAM" id="MobiDB-lite"/>
    </source>
</evidence>
<dbReference type="SUPFAM" id="SSF56601">
    <property type="entry name" value="beta-lactamase/transpeptidase-like"/>
    <property type="match status" value="1"/>
</dbReference>
<evidence type="ECO:0000256" key="2">
    <source>
        <dbReference type="SAM" id="SignalP"/>
    </source>
</evidence>
<proteinExistence type="predicted"/>
<protein>
    <submittedName>
        <fullName evidence="4">Class A beta-lactamase-related serine hydrolase</fullName>
    </submittedName>
</protein>